<keyword evidence="6" id="KW-1185">Reference proteome</keyword>
<evidence type="ECO:0000313" key="6">
    <source>
        <dbReference type="Proteomes" id="UP000607645"/>
    </source>
</evidence>
<protein>
    <submittedName>
        <fullName evidence="5">SDR family oxidoreductase</fullName>
    </submittedName>
</protein>
<dbReference type="PRINTS" id="PR00080">
    <property type="entry name" value="SDRFAMILY"/>
</dbReference>
<dbReference type="InterPro" id="IPR002347">
    <property type="entry name" value="SDR_fam"/>
</dbReference>
<dbReference type="PANTHER" id="PTHR42879">
    <property type="entry name" value="3-OXOACYL-(ACYL-CARRIER-PROTEIN) REDUCTASE"/>
    <property type="match status" value="1"/>
</dbReference>
<evidence type="ECO:0000256" key="4">
    <source>
        <dbReference type="RuleBase" id="RU000363"/>
    </source>
</evidence>
<comment type="similarity">
    <text evidence="1 4">Belongs to the short-chain dehydrogenases/reductases (SDR) family.</text>
</comment>
<dbReference type="GO" id="GO:0008206">
    <property type="term" value="P:bile acid metabolic process"/>
    <property type="evidence" value="ECO:0007669"/>
    <property type="project" value="UniProtKB-ARBA"/>
</dbReference>
<dbReference type="GO" id="GO:0016491">
    <property type="term" value="F:oxidoreductase activity"/>
    <property type="evidence" value="ECO:0007669"/>
    <property type="project" value="UniProtKB-KW"/>
</dbReference>
<dbReference type="PANTHER" id="PTHR42879:SF2">
    <property type="entry name" value="3-OXOACYL-[ACYL-CARRIER-PROTEIN] REDUCTASE FABG"/>
    <property type="match status" value="1"/>
</dbReference>
<gene>
    <name evidence="5" type="ORF">H8S62_11380</name>
</gene>
<keyword evidence="2" id="KW-0560">Oxidoreductase</keyword>
<dbReference type="InterPro" id="IPR050259">
    <property type="entry name" value="SDR"/>
</dbReference>
<dbReference type="SUPFAM" id="SSF51735">
    <property type="entry name" value="NAD(P)-binding Rossmann-fold domains"/>
    <property type="match status" value="1"/>
</dbReference>
<dbReference type="Pfam" id="PF00106">
    <property type="entry name" value="adh_short"/>
    <property type="match status" value="1"/>
</dbReference>
<dbReference type="AlphaFoldDB" id="A0A8J6JMP8"/>
<keyword evidence="3" id="KW-0443">Lipid metabolism</keyword>
<dbReference type="Gene3D" id="3.40.50.720">
    <property type="entry name" value="NAD(P)-binding Rossmann-like Domain"/>
    <property type="match status" value="1"/>
</dbReference>
<dbReference type="Proteomes" id="UP000607645">
    <property type="component" value="Unassembled WGS sequence"/>
</dbReference>
<proteinExistence type="inferred from homology"/>
<dbReference type="RefSeq" id="WP_155149677.1">
    <property type="nucleotide sequence ID" value="NZ_JACOPQ010000008.1"/>
</dbReference>
<dbReference type="PROSITE" id="PS00061">
    <property type="entry name" value="ADH_SHORT"/>
    <property type="match status" value="1"/>
</dbReference>
<dbReference type="FunFam" id="3.40.50.720:FF:000084">
    <property type="entry name" value="Short-chain dehydrogenase reductase"/>
    <property type="match status" value="1"/>
</dbReference>
<dbReference type="InterPro" id="IPR020904">
    <property type="entry name" value="Sc_DH/Rdtase_CS"/>
</dbReference>
<keyword evidence="3" id="KW-0753">Steroid metabolism</keyword>
<evidence type="ECO:0000256" key="3">
    <source>
        <dbReference type="ARBA" id="ARBA00023221"/>
    </source>
</evidence>
<evidence type="ECO:0000313" key="5">
    <source>
        <dbReference type="EMBL" id="MBC5737605.1"/>
    </source>
</evidence>
<comment type="caution">
    <text evidence="5">The sequence shown here is derived from an EMBL/GenBank/DDBJ whole genome shotgun (WGS) entry which is preliminary data.</text>
</comment>
<evidence type="ECO:0000256" key="1">
    <source>
        <dbReference type="ARBA" id="ARBA00006484"/>
    </source>
</evidence>
<accession>A0A8J6JMP8</accession>
<dbReference type="PRINTS" id="PR00081">
    <property type="entry name" value="GDHRDH"/>
</dbReference>
<sequence>MGKLDGKVAVVTGGCRGIGMYISLDCARAGAKVCVNYTSAGSREKADAVVAEIEKAGGHAFAYRADVTDPAQVRAMYEETVSRYGQLDILVNNAGILLQGLLIEQAYEDIQEMLRVDLFGCFVAIKEAFPYLVKAKSGRVINIASQLGQKGGPELSAYSAAKGGVIALTKALALEFGALGMKTNILVNAVAPGPVDCGVTEHVSKEWRAAKELTLPLGRYCDGSEVSPAVVFLASDDGSAFIGQTISPNCGDTML</sequence>
<dbReference type="InterPro" id="IPR036291">
    <property type="entry name" value="NAD(P)-bd_dom_sf"/>
</dbReference>
<dbReference type="EMBL" id="JACOPQ010000008">
    <property type="protein sequence ID" value="MBC5737605.1"/>
    <property type="molecule type" value="Genomic_DNA"/>
</dbReference>
<reference evidence="5" key="1">
    <citation type="submission" date="2020-08" db="EMBL/GenBank/DDBJ databases">
        <title>Genome public.</title>
        <authorList>
            <person name="Liu C."/>
            <person name="Sun Q."/>
        </authorList>
    </citation>
    <scope>NUCLEOTIDE SEQUENCE</scope>
    <source>
        <strain evidence="5">NSJ-52</strain>
    </source>
</reference>
<name>A0A8J6JMP8_9FIRM</name>
<organism evidence="5 6">
    <name type="scientific">Lawsonibacter faecis</name>
    <dbReference type="NCBI Taxonomy" id="2763052"/>
    <lineage>
        <taxon>Bacteria</taxon>
        <taxon>Bacillati</taxon>
        <taxon>Bacillota</taxon>
        <taxon>Clostridia</taxon>
        <taxon>Eubacteriales</taxon>
        <taxon>Oscillospiraceae</taxon>
        <taxon>Lawsonibacter</taxon>
    </lineage>
</organism>
<evidence type="ECO:0000256" key="2">
    <source>
        <dbReference type="ARBA" id="ARBA00023002"/>
    </source>
</evidence>